<evidence type="ECO:0000256" key="1">
    <source>
        <dbReference type="ARBA" id="ARBA00023015"/>
    </source>
</evidence>
<name>A0ABR6EQY8_9SPHI</name>
<dbReference type="PANTHER" id="PTHR43280">
    <property type="entry name" value="ARAC-FAMILY TRANSCRIPTIONAL REGULATOR"/>
    <property type="match status" value="1"/>
</dbReference>
<gene>
    <name evidence="5" type="ORF">GM920_01925</name>
</gene>
<keyword evidence="1" id="KW-0805">Transcription regulation</keyword>
<dbReference type="SUPFAM" id="SSF46689">
    <property type="entry name" value="Homeodomain-like"/>
    <property type="match status" value="1"/>
</dbReference>
<dbReference type="SMART" id="SM00342">
    <property type="entry name" value="HTH_ARAC"/>
    <property type="match status" value="1"/>
</dbReference>
<dbReference type="Pfam" id="PF12833">
    <property type="entry name" value="HTH_18"/>
    <property type="match status" value="1"/>
</dbReference>
<keyword evidence="2" id="KW-0238">DNA-binding</keyword>
<evidence type="ECO:0000313" key="6">
    <source>
        <dbReference type="Proteomes" id="UP000636110"/>
    </source>
</evidence>
<dbReference type="InterPro" id="IPR018060">
    <property type="entry name" value="HTH_AraC"/>
</dbReference>
<organism evidence="5 6">
    <name type="scientific">Pedobacter gandavensis</name>
    <dbReference type="NCBI Taxonomy" id="2679963"/>
    <lineage>
        <taxon>Bacteria</taxon>
        <taxon>Pseudomonadati</taxon>
        <taxon>Bacteroidota</taxon>
        <taxon>Sphingobacteriia</taxon>
        <taxon>Sphingobacteriales</taxon>
        <taxon>Sphingobacteriaceae</taxon>
        <taxon>Pedobacter</taxon>
    </lineage>
</organism>
<comment type="caution">
    <text evidence="5">The sequence shown here is derived from an EMBL/GenBank/DDBJ whole genome shotgun (WGS) entry which is preliminary data.</text>
</comment>
<protein>
    <submittedName>
        <fullName evidence="5">Helix-turn-helix domain-containing protein</fullName>
    </submittedName>
</protein>
<reference evidence="5 6" key="1">
    <citation type="submission" date="2019-11" db="EMBL/GenBank/DDBJ databases">
        <title>Description of Pedobacter sp. LMG 31462T.</title>
        <authorList>
            <person name="Carlier A."/>
            <person name="Qi S."/>
            <person name="Vandamme P."/>
        </authorList>
    </citation>
    <scope>NUCLEOTIDE SEQUENCE [LARGE SCALE GENOMIC DNA]</scope>
    <source>
        <strain evidence="5 6">LMG 31462</strain>
    </source>
</reference>
<keyword evidence="3" id="KW-0804">Transcription</keyword>
<dbReference type="RefSeq" id="WP_182952922.1">
    <property type="nucleotide sequence ID" value="NZ_WNXC01000001.1"/>
</dbReference>
<dbReference type="EMBL" id="WNXC01000001">
    <property type="protein sequence ID" value="MBB2147660.1"/>
    <property type="molecule type" value="Genomic_DNA"/>
</dbReference>
<evidence type="ECO:0000256" key="3">
    <source>
        <dbReference type="ARBA" id="ARBA00023163"/>
    </source>
</evidence>
<feature type="domain" description="HTH araC/xylS-type" evidence="4">
    <location>
        <begin position="194"/>
        <end position="304"/>
    </location>
</feature>
<evidence type="ECO:0000313" key="5">
    <source>
        <dbReference type="EMBL" id="MBB2147660.1"/>
    </source>
</evidence>
<dbReference type="Proteomes" id="UP000636110">
    <property type="component" value="Unassembled WGS sequence"/>
</dbReference>
<proteinExistence type="predicted"/>
<dbReference type="PROSITE" id="PS01124">
    <property type="entry name" value="HTH_ARAC_FAMILY_2"/>
    <property type="match status" value="1"/>
</dbReference>
<evidence type="ECO:0000256" key="2">
    <source>
        <dbReference type="ARBA" id="ARBA00023125"/>
    </source>
</evidence>
<sequence>MQQKEAISKDLADLYKLMGLPLDSVQRKSGFTIHALTETFKDLPFKSIAYRPDYFSFVFLKDARGSYVIDEMSFVVNPGTIYFTNPGNYRSFEWTEIRDAYLITFNESFLKTNVQSNVFEDFSFLLTETVQPKQLPPEQFAEIELLYQLIYKEHLGDSPYKNKIIGNLFVALLLKIKEYFWQDYNPIQEGSRNSSIVKAFKQNLEAHYRALGSTKENVLLRVQDYADLQHLHANYLSTVIKTKTGKTVSTWIAEKTIGEAKSLLKNSKDSIKEISFLLGFAEPGHFSSYFKKHTQLTPIAYRKQNLAR</sequence>
<dbReference type="Gene3D" id="1.10.10.60">
    <property type="entry name" value="Homeodomain-like"/>
    <property type="match status" value="1"/>
</dbReference>
<dbReference type="PANTHER" id="PTHR43280:SF32">
    <property type="entry name" value="TRANSCRIPTIONAL REGULATORY PROTEIN"/>
    <property type="match status" value="1"/>
</dbReference>
<keyword evidence="6" id="KW-1185">Reference proteome</keyword>
<accession>A0ABR6EQY8</accession>
<dbReference type="InterPro" id="IPR009057">
    <property type="entry name" value="Homeodomain-like_sf"/>
</dbReference>
<evidence type="ECO:0000259" key="4">
    <source>
        <dbReference type="PROSITE" id="PS01124"/>
    </source>
</evidence>